<name>A0AAD5M335_PARTN</name>
<reference evidence="2" key="1">
    <citation type="submission" date="2021-06" db="EMBL/GenBank/DDBJ databases">
        <title>Parelaphostrongylus tenuis whole genome reference sequence.</title>
        <authorList>
            <person name="Garwood T.J."/>
            <person name="Larsen P.A."/>
            <person name="Fountain-Jones N.M."/>
            <person name="Garbe J.R."/>
            <person name="Macchietto M.G."/>
            <person name="Kania S.A."/>
            <person name="Gerhold R.W."/>
            <person name="Richards J.E."/>
            <person name="Wolf T.M."/>
        </authorList>
    </citation>
    <scope>NUCLEOTIDE SEQUENCE</scope>
    <source>
        <strain evidence="2">MNPRO001-30</strain>
        <tissue evidence="2">Meninges</tissue>
    </source>
</reference>
<accession>A0AAD5M335</accession>
<sequence>MELNMLGFKESCQSLTVMIDVSELLLAHEVLQRQEEVRWRQVDGMTDDPANPSPFPNRPRKGANCDEGFVESP</sequence>
<dbReference type="EMBL" id="JAHQIW010000834">
    <property type="protein sequence ID" value="KAJ1350315.1"/>
    <property type="molecule type" value="Genomic_DNA"/>
</dbReference>
<evidence type="ECO:0000313" key="3">
    <source>
        <dbReference type="Proteomes" id="UP001196413"/>
    </source>
</evidence>
<dbReference type="Proteomes" id="UP001196413">
    <property type="component" value="Unassembled WGS sequence"/>
</dbReference>
<evidence type="ECO:0000313" key="2">
    <source>
        <dbReference type="EMBL" id="KAJ1350315.1"/>
    </source>
</evidence>
<protein>
    <submittedName>
        <fullName evidence="2">Uncharacterized protein</fullName>
    </submittedName>
</protein>
<organism evidence="2 3">
    <name type="scientific">Parelaphostrongylus tenuis</name>
    <name type="common">Meningeal worm</name>
    <dbReference type="NCBI Taxonomy" id="148309"/>
    <lineage>
        <taxon>Eukaryota</taxon>
        <taxon>Metazoa</taxon>
        <taxon>Ecdysozoa</taxon>
        <taxon>Nematoda</taxon>
        <taxon>Chromadorea</taxon>
        <taxon>Rhabditida</taxon>
        <taxon>Rhabditina</taxon>
        <taxon>Rhabditomorpha</taxon>
        <taxon>Strongyloidea</taxon>
        <taxon>Metastrongylidae</taxon>
        <taxon>Parelaphostrongylus</taxon>
    </lineage>
</organism>
<proteinExistence type="predicted"/>
<comment type="caution">
    <text evidence="2">The sequence shown here is derived from an EMBL/GenBank/DDBJ whole genome shotgun (WGS) entry which is preliminary data.</text>
</comment>
<evidence type="ECO:0000256" key="1">
    <source>
        <dbReference type="SAM" id="MobiDB-lite"/>
    </source>
</evidence>
<keyword evidence="3" id="KW-1185">Reference proteome</keyword>
<gene>
    <name evidence="2" type="ORF">KIN20_006080</name>
</gene>
<dbReference type="AlphaFoldDB" id="A0AAD5M335"/>
<feature type="region of interest" description="Disordered" evidence="1">
    <location>
        <begin position="41"/>
        <end position="73"/>
    </location>
</feature>